<organism evidence="2 3">
    <name type="scientific">Monosporascus ibericus</name>
    <dbReference type="NCBI Taxonomy" id="155417"/>
    <lineage>
        <taxon>Eukaryota</taxon>
        <taxon>Fungi</taxon>
        <taxon>Dikarya</taxon>
        <taxon>Ascomycota</taxon>
        <taxon>Pezizomycotina</taxon>
        <taxon>Sordariomycetes</taxon>
        <taxon>Xylariomycetidae</taxon>
        <taxon>Xylariales</taxon>
        <taxon>Xylariales incertae sedis</taxon>
        <taxon>Monosporascus</taxon>
    </lineage>
</organism>
<comment type="caution">
    <text evidence="2">The sequence shown here is derived from an EMBL/GenBank/DDBJ whole genome shotgun (WGS) entry which is preliminary data.</text>
</comment>
<evidence type="ECO:0000256" key="1">
    <source>
        <dbReference type="SAM" id="MobiDB-lite"/>
    </source>
</evidence>
<evidence type="ECO:0000313" key="2">
    <source>
        <dbReference type="EMBL" id="RYP04218.1"/>
    </source>
</evidence>
<proteinExistence type="predicted"/>
<feature type="region of interest" description="Disordered" evidence="1">
    <location>
        <begin position="1"/>
        <end position="45"/>
    </location>
</feature>
<protein>
    <submittedName>
        <fullName evidence="2">Uncharacterized protein</fullName>
    </submittedName>
</protein>
<feature type="compositionally biased region" description="Low complexity" evidence="1">
    <location>
        <begin position="1"/>
        <end position="16"/>
    </location>
</feature>
<evidence type="ECO:0000313" key="3">
    <source>
        <dbReference type="Proteomes" id="UP000293360"/>
    </source>
</evidence>
<keyword evidence="3" id="KW-1185">Reference proteome</keyword>
<dbReference type="AlphaFoldDB" id="A0A4Q4TCE9"/>
<feature type="compositionally biased region" description="Polar residues" evidence="1">
    <location>
        <begin position="17"/>
        <end position="31"/>
    </location>
</feature>
<dbReference type="EMBL" id="QJNU01000220">
    <property type="protein sequence ID" value="RYP04218.1"/>
    <property type="molecule type" value="Genomic_DNA"/>
</dbReference>
<dbReference type="Proteomes" id="UP000293360">
    <property type="component" value="Unassembled WGS sequence"/>
</dbReference>
<reference evidence="2 3" key="1">
    <citation type="submission" date="2018-06" db="EMBL/GenBank/DDBJ databases">
        <title>Complete Genomes of Monosporascus.</title>
        <authorList>
            <person name="Robinson A.J."/>
            <person name="Natvig D.O."/>
        </authorList>
    </citation>
    <scope>NUCLEOTIDE SEQUENCE [LARGE SCALE GENOMIC DNA]</scope>
    <source>
        <strain evidence="2 3">CBS 110550</strain>
    </source>
</reference>
<accession>A0A4Q4TCE9</accession>
<dbReference type="OrthoDB" id="5121433at2759"/>
<name>A0A4Q4TCE9_9PEZI</name>
<gene>
    <name evidence="2" type="ORF">DL764_004608</name>
</gene>
<sequence>MSGSSSQGQSQQAASGPLQTPTQSFSGNAQAPATRVPGPLWPTSIWNDKKFQEDYEHLKARLSDPKPNIIKNYDDPLLPREQPPEAYYPKGVTRELEAHLQDVIRKVKGSA</sequence>